<keyword evidence="1" id="KW-1133">Transmembrane helix</keyword>
<name>A0A6J8C2C1_MYTCO</name>
<evidence type="ECO:0000313" key="2">
    <source>
        <dbReference type="EMBL" id="CAC5389746.1"/>
    </source>
</evidence>
<dbReference type="AlphaFoldDB" id="A0A6J8C2C1"/>
<proteinExistence type="predicted"/>
<evidence type="ECO:0000313" key="3">
    <source>
        <dbReference type="Proteomes" id="UP000507470"/>
    </source>
</evidence>
<accession>A0A6J8C2C1</accession>
<dbReference type="OrthoDB" id="10466562at2759"/>
<evidence type="ECO:0008006" key="4">
    <source>
        <dbReference type="Google" id="ProtNLM"/>
    </source>
</evidence>
<gene>
    <name evidence="2" type="ORF">MCOR_24884</name>
</gene>
<organism evidence="2 3">
    <name type="scientific">Mytilus coruscus</name>
    <name type="common">Sea mussel</name>
    <dbReference type="NCBI Taxonomy" id="42192"/>
    <lineage>
        <taxon>Eukaryota</taxon>
        <taxon>Metazoa</taxon>
        <taxon>Spiralia</taxon>
        <taxon>Lophotrochozoa</taxon>
        <taxon>Mollusca</taxon>
        <taxon>Bivalvia</taxon>
        <taxon>Autobranchia</taxon>
        <taxon>Pteriomorphia</taxon>
        <taxon>Mytilida</taxon>
        <taxon>Mytiloidea</taxon>
        <taxon>Mytilidae</taxon>
        <taxon>Mytilinae</taxon>
        <taxon>Mytilus</taxon>
    </lineage>
</organism>
<keyword evidence="1" id="KW-0472">Membrane</keyword>
<keyword evidence="3" id="KW-1185">Reference proteome</keyword>
<evidence type="ECO:0000256" key="1">
    <source>
        <dbReference type="SAM" id="Phobius"/>
    </source>
</evidence>
<keyword evidence="1" id="KW-0812">Transmembrane</keyword>
<dbReference type="Proteomes" id="UP000507470">
    <property type="component" value="Unassembled WGS sequence"/>
</dbReference>
<reference evidence="2 3" key="1">
    <citation type="submission" date="2020-06" db="EMBL/GenBank/DDBJ databases">
        <authorList>
            <person name="Li R."/>
            <person name="Bekaert M."/>
        </authorList>
    </citation>
    <scope>NUCLEOTIDE SEQUENCE [LARGE SCALE GENOMIC DNA]</scope>
    <source>
        <strain evidence="3">wild</strain>
    </source>
</reference>
<feature type="transmembrane region" description="Helical" evidence="1">
    <location>
        <begin position="136"/>
        <end position="157"/>
    </location>
</feature>
<protein>
    <recommendedName>
        <fullName evidence="4">MEGF10_11</fullName>
    </recommendedName>
</protein>
<sequence>MGSIIMTIKINDEGVCADDNGNLSCCFNYRLHNGICVACSIGNKMVDDVCVPCRLNTYGDQCLLKCTCNFDQRCHHVLGCVNASTIISSASTFTTIWSTENVTHKRTTLLETVEELRITNPTTTRNNNYGLLDREIVIYSVVAACILVILGLSYLVFKYRQKTKIKLDISNTMQSTNSNRRHSLINSNLSIYDEIDENMIVENFNINMVHINDRIMDDELQKNTDNTSYLHPINSEDKSSSTSVSVKSVNNSYLSFYESDQNSHSDQSQRDEDTTSYLHPYHKVDEDWKEKTHQYDVAHVQRKDTDDSSDSSTQMINDGYLNPYQPLKESLKQTSHSYDAPVTVHQCQQSITLPSSFDDENQIIKDEQDMFLPKLLKKDKSPEICHKNKNAVTNPQY</sequence>
<dbReference type="EMBL" id="CACVKT020004366">
    <property type="protein sequence ID" value="CAC5389746.1"/>
    <property type="molecule type" value="Genomic_DNA"/>
</dbReference>